<gene>
    <name evidence="1" type="ORF">HTEP1355_LOCUS19115</name>
</gene>
<sequence length="118" mass="11743">MSCSKWADCKCALHGDTCDCGEGCKCGTITHEAMAEFKKTACPWSDCKCGVACGCGSTCNCVGKTPKTDKEWAAAAKGAAAGPPAGECPWSDCSCKAANQGKCGCGAACKCGSAPVAA</sequence>
<organism evidence="1">
    <name type="scientific">Hemiselmis tepida</name>
    <dbReference type="NCBI Taxonomy" id="464990"/>
    <lineage>
        <taxon>Eukaryota</taxon>
        <taxon>Cryptophyceae</taxon>
        <taxon>Cryptomonadales</taxon>
        <taxon>Hemiselmidaceae</taxon>
        <taxon>Hemiselmis</taxon>
    </lineage>
</organism>
<name>A0A7S0W5N0_9CRYP</name>
<proteinExistence type="predicted"/>
<accession>A0A7S0W5N0</accession>
<protein>
    <submittedName>
        <fullName evidence="1">Uncharacterized protein</fullName>
    </submittedName>
</protein>
<dbReference type="EMBL" id="HBFN01032987">
    <property type="protein sequence ID" value="CAD8805436.1"/>
    <property type="molecule type" value="Transcribed_RNA"/>
</dbReference>
<evidence type="ECO:0000313" key="1">
    <source>
        <dbReference type="EMBL" id="CAD8805436.1"/>
    </source>
</evidence>
<reference evidence="1" key="1">
    <citation type="submission" date="2021-01" db="EMBL/GenBank/DDBJ databases">
        <authorList>
            <person name="Corre E."/>
            <person name="Pelletier E."/>
            <person name="Niang G."/>
            <person name="Scheremetjew M."/>
            <person name="Finn R."/>
            <person name="Kale V."/>
            <person name="Holt S."/>
            <person name="Cochrane G."/>
            <person name="Meng A."/>
            <person name="Brown T."/>
            <person name="Cohen L."/>
        </authorList>
    </citation>
    <scope>NUCLEOTIDE SEQUENCE</scope>
    <source>
        <strain evidence="1">CCMP443</strain>
    </source>
</reference>
<dbReference type="AlphaFoldDB" id="A0A7S0W5N0"/>